<dbReference type="InterPro" id="IPR029053">
    <property type="entry name" value="Viral_coat"/>
</dbReference>
<sequence length="667" mass="71820">MAGGAAAPTGAKPKQSQPKKRKSKQKPKPKPKPVPPMRKEVKHVERQVKALKKKVDGPKVDDQMKTTVTVGTIVGQTQQGLSRQVRVPLNPLLLKFTEGATSTPLSIRASMYEMWKLVHIEVRATPLTGFSNVAGSVGFVVLTLNGLEASADSIDSLKARRHIQLPLGKSSILRIGAREVEGPRQGWWLVDTSQSAADAYGPALDFLVCYQTLNLLSTNGTSTTTYTGPLWQIEVRVTYQFSTYNPKPGLQTLVATSIDGESATISNGGEGGSLVMSVSSPRLRRALEPRAAPGQTKGKSETIWAIAGTAVEATAAVLGPWGWLLKGGFWLVRKIFGAASNDALYQVYPSIEAAQADQPIYGATGTSPISIPVVHVSEVMNPNPESNALSSPSFGGSSPSLPFRPATQPDPVYGAPEPQSVSRSSIGAFFFGNYDWRQKNQAGMWIGANASHHSETAWVGYAKLDPKIVQFVGSIDNLYGPGGAVGTGPTWADSLRRNWPATEWRDPASSWLVPNAQLPAEAISHLQLQGEVLVFQGAAWGASLSQTSGGDQLKNQLAQTAWIFVGQNSGAGVAVLNGNNQEQPTSLNFIRAPVIIQARSLLTWVASGMNTIPTQDDDDFSLCDEDETDWHVRFEASNGPDPRESELEELRKLRELMQLQTLRKGGL</sequence>
<feature type="compositionally biased region" description="Basic residues" evidence="4">
    <location>
        <begin position="17"/>
        <end position="31"/>
    </location>
</feature>
<keyword evidence="3" id="KW-0946">Virion</keyword>
<feature type="region of interest" description="Disordered" evidence="4">
    <location>
        <begin position="1"/>
        <end position="43"/>
    </location>
</feature>
<dbReference type="GO" id="GO:0019028">
    <property type="term" value="C:viral capsid"/>
    <property type="evidence" value="ECO:0007669"/>
    <property type="project" value="UniProtKB-KW"/>
</dbReference>
<evidence type="ECO:0000256" key="2">
    <source>
        <dbReference type="ARBA" id="ARBA00022561"/>
    </source>
</evidence>
<evidence type="ECO:0000256" key="1">
    <source>
        <dbReference type="ARBA" id="ARBA00004328"/>
    </source>
</evidence>
<keyword evidence="2" id="KW-0167">Capsid protein</keyword>
<feature type="compositionally biased region" description="Low complexity" evidence="4">
    <location>
        <begin position="1"/>
        <end position="16"/>
    </location>
</feature>
<evidence type="ECO:0000313" key="6">
    <source>
        <dbReference type="EMBL" id="CBY02490.1"/>
    </source>
</evidence>
<evidence type="ECO:0000256" key="4">
    <source>
        <dbReference type="SAM" id="MobiDB-lite"/>
    </source>
</evidence>
<accession>F6IA18</accession>
<evidence type="ECO:0000256" key="3">
    <source>
        <dbReference type="ARBA" id="ARBA00022844"/>
    </source>
</evidence>
<feature type="region of interest" description="Disordered" evidence="4">
    <location>
        <begin position="382"/>
        <end position="419"/>
    </location>
</feature>
<proteinExistence type="predicted"/>
<dbReference type="Gene3D" id="2.60.120.20">
    <property type="match status" value="1"/>
</dbReference>
<name>F6IA18_9VIRU</name>
<organism evidence="6">
    <name type="scientific">Feral pigeon astrovirus</name>
    <dbReference type="NCBI Taxonomy" id="928291"/>
    <lineage>
        <taxon>Viruses</taxon>
        <taxon>Riboviria</taxon>
        <taxon>Orthornavirae</taxon>
        <taxon>Pisuviricota</taxon>
        <taxon>Stelpaviricetes</taxon>
        <taxon>Stellavirales</taxon>
        <taxon>Astroviridae</taxon>
    </lineage>
</organism>
<feature type="compositionally biased region" description="Low complexity" evidence="4">
    <location>
        <begin position="389"/>
        <end position="403"/>
    </location>
</feature>
<dbReference type="EMBL" id="FR727148">
    <property type="protein sequence ID" value="CBY02490.1"/>
    <property type="molecule type" value="Genomic_RNA"/>
</dbReference>
<feature type="domain" description="Astrovirus capsid protein inner core" evidence="5">
    <location>
        <begin position="20"/>
        <end position="244"/>
    </location>
</feature>
<reference evidence="6" key="1">
    <citation type="submission" date="2010-11" db="EMBL/GenBank/DDBJ databases">
        <title>Screening of feral pigeons for viruses harbouring a conserved RNA motif found in members of three different virus families: Molecular identification and characterization of novel astroviruses and picornaviruses.</title>
        <authorList>
            <person name="Kofstad T."/>
            <person name="Jonassen C.M."/>
        </authorList>
    </citation>
    <scope>NUCLEOTIDE SEQUENCE</scope>
    <source>
        <strain evidence="6">03/603-5</strain>
    </source>
</reference>
<comment type="subcellular location">
    <subcellularLocation>
        <location evidence="1">Virion</location>
    </subcellularLocation>
</comment>
<dbReference type="InterPro" id="IPR004337">
    <property type="entry name" value="Astro_capsid_N"/>
</dbReference>
<evidence type="ECO:0000259" key="5">
    <source>
        <dbReference type="Pfam" id="PF03115"/>
    </source>
</evidence>
<dbReference type="Pfam" id="PF03115">
    <property type="entry name" value="Astro_capsid_N"/>
    <property type="match status" value="1"/>
</dbReference>
<protein>
    <submittedName>
        <fullName evidence="6">Capsid protein</fullName>
    </submittedName>
</protein>